<comment type="similarity">
    <text evidence="1">Belongs to the ABC transporter superfamily.</text>
</comment>
<evidence type="ECO:0000256" key="3">
    <source>
        <dbReference type="ARBA" id="ARBA00022741"/>
    </source>
</evidence>
<dbReference type="PANTHER" id="PTHR42798:SF7">
    <property type="entry name" value="ALPHA-D-RIBOSE 1-METHYLPHOSPHONATE 5-TRIPHOSPHATE SYNTHASE SUBUNIT PHNL"/>
    <property type="match status" value="1"/>
</dbReference>
<accession>A0ABY0K5Y5</accession>
<feature type="domain" description="ABC transporter" evidence="5">
    <location>
        <begin position="11"/>
        <end position="202"/>
    </location>
</feature>
<reference evidence="6 7" key="1">
    <citation type="submission" date="2016-08" db="EMBL/GenBank/DDBJ databases">
        <authorList>
            <person name="Varghese N."/>
            <person name="Submissions Spin"/>
        </authorList>
    </citation>
    <scope>NUCLEOTIDE SEQUENCE [LARGE SCALE GENOMIC DNA]</scope>
    <source>
        <strain evidence="6 7">R-53116</strain>
    </source>
</reference>
<keyword evidence="4 6" id="KW-0067">ATP-binding</keyword>
<dbReference type="GO" id="GO:0005524">
    <property type="term" value="F:ATP binding"/>
    <property type="evidence" value="ECO:0007669"/>
    <property type="project" value="UniProtKB-KW"/>
</dbReference>
<dbReference type="InterPro" id="IPR017911">
    <property type="entry name" value="MacB-like_ATP-bd"/>
</dbReference>
<dbReference type="Proteomes" id="UP000182448">
    <property type="component" value="Unassembled WGS sequence"/>
</dbReference>
<dbReference type="PROSITE" id="PS50893">
    <property type="entry name" value="ABC_TRANSPORTER_2"/>
    <property type="match status" value="1"/>
</dbReference>
<keyword evidence="3" id="KW-0547">Nucleotide-binding</keyword>
<dbReference type="CDD" id="cd03255">
    <property type="entry name" value="ABC_MJ0796_LolCDE_FtsE"/>
    <property type="match status" value="1"/>
</dbReference>
<keyword evidence="7" id="KW-1185">Reference proteome</keyword>
<evidence type="ECO:0000256" key="4">
    <source>
        <dbReference type="ARBA" id="ARBA00022840"/>
    </source>
</evidence>
<evidence type="ECO:0000313" key="6">
    <source>
        <dbReference type="EMBL" id="SCB97465.1"/>
    </source>
</evidence>
<gene>
    <name evidence="6" type="ORF">GA0061075_10916</name>
</gene>
<evidence type="ECO:0000256" key="1">
    <source>
        <dbReference type="ARBA" id="ARBA00005417"/>
    </source>
</evidence>
<dbReference type="SMART" id="SM00382">
    <property type="entry name" value="AAA"/>
    <property type="match status" value="1"/>
</dbReference>
<dbReference type="Gene3D" id="3.40.50.300">
    <property type="entry name" value="P-loop containing nucleotide triphosphate hydrolases"/>
    <property type="match status" value="1"/>
</dbReference>
<dbReference type="SUPFAM" id="SSF52540">
    <property type="entry name" value="P-loop containing nucleoside triphosphate hydrolases"/>
    <property type="match status" value="1"/>
</dbReference>
<dbReference type="PANTHER" id="PTHR42798">
    <property type="entry name" value="LIPOPROTEIN-RELEASING SYSTEM ATP-BINDING PROTEIN LOLD"/>
    <property type="match status" value="1"/>
</dbReference>
<evidence type="ECO:0000313" key="7">
    <source>
        <dbReference type="Proteomes" id="UP000182448"/>
    </source>
</evidence>
<evidence type="ECO:0000256" key="2">
    <source>
        <dbReference type="ARBA" id="ARBA00022448"/>
    </source>
</evidence>
<organism evidence="6 7">
    <name type="scientific">Weissella hellenica</name>
    <dbReference type="NCBI Taxonomy" id="46256"/>
    <lineage>
        <taxon>Bacteria</taxon>
        <taxon>Bacillati</taxon>
        <taxon>Bacillota</taxon>
        <taxon>Bacilli</taxon>
        <taxon>Lactobacillales</taxon>
        <taxon>Lactobacillaceae</taxon>
        <taxon>Weissella</taxon>
    </lineage>
</organism>
<sequence>MTESLLIANQLNKSYLSTAGVQQDVLHDLSFSVDKGEFVAIMGPSGSGKSTLLNILSTLMAPTSGTVTINNKDIWQLSDKEVSKFRGQDMGFIFQNYNLIDSLTVQENISLPLTLQKASVKKIKQAVQKVSQMLHIEDYLNKYPSELSGGQQQRVGAARALVHNPALIFGDEPTGALDSENAREMMNYLTSINGNEGIQSLW</sequence>
<comment type="caution">
    <text evidence="6">The sequence shown here is derived from an EMBL/GenBank/DDBJ whole genome shotgun (WGS) entry which is preliminary data.</text>
</comment>
<dbReference type="InterPro" id="IPR003439">
    <property type="entry name" value="ABC_transporter-like_ATP-bd"/>
</dbReference>
<keyword evidence="2" id="KW-0813">Transport</keyword>
<evidence type="ECO:0000259" key="5">
    <source>
        <dbReference type="PROSITE" id="PS50893"/>
    </source>
</evidence>
<name>A0ABY0K5Y5_WEIHE</name>
<protein>
    <submittedName>
        <fullName evidence="6">ABC transport system ATP-binding protein</fullName>
    </submittedName>
</protein>
<dbReference type="InterPro" id="IPR003593">
    <property type="entry name" value="AAA+_ATPase"/>
</dbReference>
<dbReference type="Pfam" id="PF00005">
    <property type="entry name" value="ABC_tran"/>
    <property type="match status" value="1"/>
</dbReference>
<dbReference type="EMBL" id="FMAW01000009">
    <property type="protein sequence ID" value="SCB97465.1"/>
    <property type="molecule type" value="Genomic_DNA"/>
</dbReference>
<proteinExistence type="inferred from homology"/>
<dbReference type="InterPro" id="IPR027417">
    <property type="entry name" value="P-loop_NTPase"/>
</dbReference>